<dbReference type="Proteomes" id="UP000031036">
    <property type="component" value="Unassembled WGS sequence"/>
</dbReference>
<reference evidence="1 2" key="1">
    <citation type="submission" date="2014-11" db="EMBL/GenBank/DDBJ databases">
        <title>Genetic blueprint of the zoonotic pathogen Toxocara canis.</title>
        <authorList>
            <person name="Zhu X.-Q."/>
            <person name="Korhonen P.K."/>
            <person name="Cai H."/>
            <person name="Young N.D."/>
            <person name="Nejsum P."/>
            <person name="von Samson-Himmelstjerna G."/>
            <person name="Boag P.R."/>
            <person name="Tan P."/>
            <person name="Li Q."/>
            <person name="Min J."/>
            <person name="Yang Y."/>
            <person name="Wang X."/>
            <person name="Fang X."/>
            <person name="Hall R.S."/>
            <person name="Hofmann A."/>
            <person name="Sternberg P.W."/>
            <person name="Jex A.R."/>
            <person name="Gasser R.B."/>
        </authorList>
    </citation>
    <scope>NUCLEOTIDE SEQUENCE [LARGE SCALE GENOMIC DNA]</scope>
    <source>
        <strain evidence="1">PN_DK_2014</strain>
    </source>
</reference>
<comment type="caution">
    <text evidence="1">The sequence shown here is derived from an EMBL/GenBank/DDBJ whole genome shotgun (WGS) entry which is preliminary data.</text>
</comment>
<evidence type="ECO:0000313" key="2">
    <source>
        <dbReference type="Proteomes" id="UP000031036"/>
    </source>
</evidence>
<sequence length="152" mass="17260">MTFGLELIDQNLLVMASSKLNLALARTFVTPTTVGKSISNIAQQMETSTFRKTLFYRFGYGNFGNLYHPAFNKHREEPMRGNPVVRGALENSRTQDGGIAPLESLYRTISDLCVYTKVIAIIDIMVLSMNGANWDRRNAMRNFREEDPLTIY</sequence>
<keyword evidence="2" id="KW-1185">Reference proteome</keyword>
<gene>
    <name evidence="1" type="ORF">Tcan_07324</name>
</gene>
<dbReference type="AlphaFoldDB" id="A0A0B2V8H9"/>
<proteinExistence type="predicted"/>
<accession>A0A0B2V8H9</accession>
<name>A0A0B2V8H9_TOXCA</name>
<protein>
    <submittedName>
        <fullName evidence="1">Uncharacterized protein</fullName>
    </submittedName>
</protein>
<organism evidence="1 2">
    <name type="scientific">Toxocara canis</name>
    <name type="common">Canine roundworm</name>
    <dbReference type="NCBI Taxonomy" id="6265"/>
    <lineage>
        <taxon>Eukaryota</taxon>
        <taxon>Metazoa</taxon>
        <taxon>Ecdysozoa</taxon>
        <taxon>Nematoda</taxon>
        <taxon>Chromadorea</taxon>
        <taxon>Rhabditida</taxon>
        <taxon>Spirurina</taxon>
        <taxon>Ascaridomorpha</taxon>
        <taxon>Ascaridoidea</taxon>
        <taxon>Toxocaridae</taxon>
        <taxon>Toxocara</taxon>
    </lineage>
</organism>
<dbReference type="EMBL" id="JPKZ01002215">
    <property type="protein sequence ID" value="KHN77863.1"/>
    <property type="molecule type" value="Genomic_DNA"/>
</dbReference>
<evidence type="ECO:0000313" key="1">
    <source>
        <dbReference type="EMBL" id="KHN77863.1"/>
    </source>
</evidence>